<dbReference type="GO" id="GO:0071949">
    <property type="term" value="F:FAD binding"/>
    <property type="evidence" value="ECO:0007669"/>
    <property type="project" value="InterPro"/>
</dbReference>
<dbReference type="GO" id="GO:0019622">
    <property type="term" value="P:3-(3-hydroxy)phenylpropionate catabolic process"/>
    <property type="evidence" value="ECO:0007669"/>
    <property type="project" value="TreeGrafter"/>
</dbReference>
<dbReference type="InterPro" id="IPR002938">
    <property type="entry name" value="FAD-bd"/>
</dbReference>
<accession>A0A5D3WL35</accession>
<gene>
    <name evidence="3" type="ORF">EDC39_104222</name>
</gene>
<dbReference type="PANTHER" id="PTHR43476">
    <property type="entry name" value="3-(3-HYDROXY-PHENYL)PROPIONATE/3-HYDROXYCINNAMIC ACID HYDROXYLASE"/>
    <property type="match status" value="1"/>
</dbReference>
<dbReference type="Gene3D" id="3.50.50.60">
    <property type="entry name" value="FAD/NAD(P)-binding domain"/>
    <property type="match status" value="1"/>
</dbReference>
<dbReference type="OrthoDB" id="5482506at2"/>
<evidence type="ECO:0000256" key="1">
    <source>
        <dbReference type="ARBA" id="ARBA00023002"/>
    </source>
</evidence>
<proteinExistence type="predicted"/>
<dbReference type="Gene3D" id="3.30.70.2450">
    <property type="match status" value="1"/>
</dbReference>
<evidence type="ECO:0000313" key="3">
    <source>
        <dbReference type="EMBL" id="TYO99098.1"/>
    </source>
</evidence>
<reference evidence="3 4" key="1">
    <citation type="submission" date="2019-07" db="EMBL/GenBank/DDBJ databases">
        <title>Genomic Encyclopedia of Type Strains, Phase IV (KMG-IV): sequencing the most valuable type-strain genomes for metagenomic binning, comparative biology and taxonomic classification.</title>
        <authorList>
            <person name="Goeker M."/>
        </authorList>
    </citation>
    <scope>NUCLEOTIDE SEQUENCE [LARGE SCALE GENOMIC DNA]</scope>
    <source>
        <strain evidence="3 4">SS015</strain>
    </source>
</reference>
<dbReference type="RefSeq" id="WP_148895561.1">
    <property type="nucleotide sequence ID" value="NZ_VNIB01000004.1"/>
</dbReference>
<evidence type="ECO:0000259" key="2">
    <source>
        <dbReference type="Pfam" id="PF01494"/>
    </source>
</evidence>
<protein>
    <submittedName>
        <fullName evidence="3">2-polyprenyl-6-methoxyphenol hydroxylase-like FAD-dependent oxidoreductase</fullName>
    </submittedName>
</protein>
<organism evidence="3 4">
    <name type="scientific">Geothermobacter ehrlichii</name>
    <dbReference type="NCBI Taxonomy" id="213224"/>
    <lineage>
        <taxon>Bacteria</taxon>
        <taxon>Pseudomonadati</taxon>
        <taxon>Thermodesulfobacteriota</taxon>
        <taxon>Desulfuromonadia</taxon>
        <taxon>Desulfuromonadales</taxon>
        <taxon>Geothermobacteraceae</taxon>
        <taxon>Geothermobacter</taxon>
    </lineage>
</organism>
<dbReference type="PRINTS" id="PR00420">
    <property type="entry name" value="RNGMNOXGNASE"/>
</dbReference>
<dbReference type="SUPFAM" id="SSF51905">
    <property type="entry name" value="FAD/NAD(P)-binding domain"/>
    <property type="match status" value="1"/>
</dbReference>
<dbReference type="GO" id="GO:0008688">
    <property type="term" value="F:3-(3-hydroxyphenyl)propionate hydroxylase activity"/>
    <property type="evidence" value="ECO:0007669"/>
    <property type="project" value="TreeGrafter"/>
</dbReference>
<feature type="domain" description="FAD-binding" evidence="2">
    <location>
        <begin position="7"/>
        <end position="336"/>
    </location>
</feature>
<dbReference type="AlphaFoldDB" id="A0A5D3WL35"/>
<sequence>MATQAWDVLIVGAGPVGLLLGNLLGQTRKRVLLIDRHPGPPTASMAIGITPPSLAILRTLDLDRRFCASGVRVEHAVVHGHRRRLGELSFAGLDSPWPFILSQPQATTVRLLEENLTRFPNVELRRELHLERLEQQPGQVEVELRTASGHPLGESCRFLAGCSGAEGSVRRQCRLADQPHSYPQSFLMADFADSGELGGSAHLWFTADGSVESFPLPQQRRRWIIQTPQLCRDVDPGYLPEIVARRTGCRLRSPPLFQSAFGVRRLLARSYVRGRVVLAGDAAHLMSPVGGQGMNTGFADAAWLAQALDGMLTGSGSPALLEEYSTARREAARVAIGRAGRGMWLGTRRGRLHCLWREPLLKLLLSPAIRHHLPPYFAMLTIPNNPPQACPALGQRSGTCSS</sequence>
<comment type="caution">
    <text evidence="3">The sequence shown here is derived from an EMBL/GenBank/DDBJ whole genome shotgun (WGS) entry which is preliminary data.</text>
</comment>
<dbReference type="PANTHER" id="PTHR43476:SF3">
    <property type="entry name" value="FAD-BINDING MONOOXYGENASE"/>
    <property type="match status" value="1"/>
</dbReference>
<dbReference type="InterPro" id="IPR036188">
    <property type="entry name" value="FAD/NAD-bd_sf"/>
</dbReference>
<keyword evidence="1" id="KW-0560">Oxidoreductase</keyword>
<evidence type="ECO:0000313" key="4">
    <source>
        <dbReference type="Proteomes" id="UP000324159"/>
    </source>
</evidence>
<dbReference type="Pfam" id="PF01494">
    <property type="entry name" value="FAD_binding_3"/>
    <property type="match status" value="1"/>
</dbReference>
<dbReference type="Proteomes" id="UP000324159">
    <property type="component" value="Unassembled WGS sequence"/>
</dbReference>
<dbReference type="InterPro" id="IPR050631">
    <property type="entry name" value="PheA/TfdB_FAD_monoxygenase"/>
</dbReference>
<dbReference type="EMBL" id="VNIB01000004">
    <property type="protein sequence ID" value="TYO99098.1"/>
    <property type="molecule type" value="Genomic_DNA"/>
</dbReference>
<name>A0A5D3WL35_9BACT</name>
<keyword evidence="4" id="KW-1185">Reference proteome</keyword>